<feature type="domain" description="Reverse transcriptase RNase H-like" evidence="7">
    <location>
        <begin position="81"/>
        <end position="154"/>
    </location>
</feature>
<accession>A0AAE0Q016</accession>
<organism evidence="8 9">
    <name type="scientific">Hemibagrus guttatus</name>
    <dbReference type="NCBI Taxonomy" id="175788"/>
    <lineage>
        <taxon>Eukaryota</taxon>
        <taxon>Metazoa</taxon>
        <taxon>Chordata</taxon>
        <taxon>Craniata</taxon>
        <taxon>Vertebrata</taxon>
        <taxon>Euteleostomi</taxon>
        <taxon>Actinopterygii</taxon>
        <taxon>Neopterygii</taxon>
        <taxon>Teleostei</taxon>
        <taxon>Ostariophysi</taxon>
        <taxon>Siluriformes</taxon>
        <taxon>Bagridae</taxon>
        <taxon>Hemibagrus</taxon>
    </lineage>
</organism>
<evidence type="ECO:0000313" key="8">
    <source>
        <dbReference type="EMBL" id="KAK3511087.1"/>
    </source>
</evidence>
<dbReference type="PANTHER" id="PTHR37984">
    <property type="entry name" value="PROTEIN CBG26694"/>
    <property type="match status" value="1"/>
</dbReference>
<keyword evidence="9" id="KW-1185">Reference proteome</keyword>
<comment type="caution">
    <text evidence="8">The sequence shown here is derived from an EMBL/GenBank/DDBJ whole genome shotgun (WGS) entry which is preliminary data.</text>
</comment>
<evidence type="ECO:0000256" key="1">
    <source>
        <dbReference type="ARBA" id="ARBA00022679"/>
    </source>
</evidence>
<dbReference type="GO" id="GO:0003964">
    <property type="term" value="F:RNA-directed DNA polymerase activity"/>
    <property type="evidence" value="ECO:0007669"/>
    <property type="project" value="UniProtKB-KW"/>
</dbReference>
<dbReference type="PANTHER" id="PTHR37984:SF5">
    <property type="entry name" value="PROTEIN NYNRIN-LIKE"/>
    <property type="match status" value="1"/>
</dbReference>
<keyword evidence="6" id="KW-0695">RNA-directed DNA polymerase</keyword>
<keyword evidence="2" id="KW-0548">Nucleotidyltransferase</keyword>
<dbReference type="Pfam" id="PF17917">
    <property type="entry name" value="RT_RNaseH"/>
    <property type="match status" value="1"/>
</dbReference>
<keyword evidence="3" id="KW-0540">Nuclease</keyword>
<dbReference type="EMBL" id="JAUCMX010000025">
    <property type="protein sequence ID" value="KAK3511087.1"/>
    <property type="molecule type" value="Genomic_DNA"/>
</dbReference>
<keyword evidence="1" id="KW-0808">Transferase</keyword>
<dbReference type="GO" id="GO:0016787">
    <property type="term" value="F:hydrolase activity"/>
    <property type="evidence" value="ECO:0007669"/>
    <property type="project" value="UniProtKB-KW"/>
</dbReference>
<proteinExistence type="predicted"/>
<dbReference type="InterPro" id="IPR050951">
    <property type="entry name" value="Retrovirus_Pol_polyprotein"/>
</dbReference>
<evidence type="ECO:0000259" key="7">
    <source>
        <dbReference type="Pfam" id="PF17917"/>
    </source>
</evidence>
<name>A0AAE0Q016_9TELE</name>
<evidence type="ECO:0000313" key="9">
    <source>
        <dbReference type="Proteomes" id="UP001274896"/>
    </source>
</evidence>
<evidence type="ECO:0000256" key="6">
    <source>
        <dbReference type="ARBA" id="ARBA00022918"/>
    </source>
</evidence>
<sequence length="163" mass="18888">MGPLMKEHMEAAQHDQQQVYKWPAQPREFQPGNQVMLLVSNTVCKFLAKWQGLYMVHESMRPGRGFPVPGVKWGGAPGPLAVLYMTRKLTSVKKNYVVVEQESHAIKLAIKDLRYYLAGWHFTLVTKHAPLMWMAKSKDTNVWVTQWVFSLQDFSFQVQHRDT</sequence>
<reference evidence="8" key="1">
    <citation type="submission" date="2023-06" db="EMBL/GenBank/DDBJ databases">
        <title>Male Hemibagrus guttatus genome.</title>
        <authorList>
            <person name="Bian C."/>
        </authorList>
    </citation>
    <scope>NUCLEOTIDE SEQUENCE</scope>
    <source>
        <strain evidence="8">Male_cb2023</strain>
        <tissue evidence="8">Muscle</tissue>
    </source>
</reference>
<evidence type="ECO:0000256" key="3">
    <source>
        <dbReference type="ARBA" id="ARBA00022722"/>
    </source>
</evidence>
<evidence type="ECO:0000256" key="5">
    <source>
        <dbReference type="ARBA" id="ARBA00022801"/>
    </source>
</evidence>
<evidence type="ECO:0000256" key="2">
    <source>
        <dbReference type="ARBA" id="ARBA00022695"/>
    </source>
</evidence>
<evidence type="ECO:0000256" key="4">
    <source>
        <dbReference type="ARBA" id="ARBA00022759"/>
    </source>
</evidence>
<keyword evidence="4" id="KW-0255">Endonuclease</keyword>
<gene>
    <name evidence="8" type="ORF">QTP70_030287</name>
</gene>
<dbReference type="Proteomes" id="UP001274896">
    <property type="component" value="Unassembled WGS sequence"/>
</dbReference>
<dbReference type="SUPFAM" id="SSF56672">
    <property type="entry name" value="DNA/RNA polymerases"/>
    <property type="match status" value="1"/>
</dbReference>
<protein>
    <recommendedName>
        <fullName evidence="7">Reverse transcriptase RNase H-like domain-containing protein</fullName>
    </recommendedName>
</protein>
<dbReference type="InterPro" id="IPR043502">
    <property type="entry name" value="DNA/RNA_pol_sf"/>
</dbReference>
<dbReference type="GO" id="GO:0004519">
    <property type="term" value="F:endonuclease activity"/>
    <property type="evidence" value="ECO:0007669"/>
    <property type="project" value="UniProtKB-KW"/>
</dbReference>
<dbReference type="AlphaFoldDB" id="A0AAE0Q016"/>
<dbReference type="InterPro" id="IPR041373">
    <property type="entry name" value="RT_RNaseH"/>
</dbReference>
<keyword evidence="5" id="KW-0378">Hydrolase</keyword>